<dbReference type="SMART" id="SM01130">
    <property type="entry name" value="DHDPS"/>
    <property type="match status" value="1"/>
</dbReference>
<evidence type="ECO:0000256" key="1">
    <source>
        <dbReference type="ARBA" id="ARBA00007592"/>
    </source>
</evidence>
<dbReference type="AlphaFoldDB" id="A0A5J6MQ19"/>
<dbReference type="OrthoDB" id="199953at2"/>
<dbReference type="GO" id="GO:0008840">
    <property type="term" value="F:4-hydroxy-tetrahydrodipicolinate synthase activity"/>
    <property type="evidence" value="ECO:0007669"/>
    <property type="project" value="TreeGrafter"/>
</dbReference>
<dbReference type="SUPFAM" id="SSF51569">
    <property type="entry name" value="Aldolase"/>
    <property type="match status" value="1"/>
</dbReference>
<evidence type="ECO:0000256" key="3">
    <source>
        <dbReference type="PIRNR" id="PIRNR001365"/>
    </source>
</evidence>
<evidence type="ECO:0000256" key="2">
    <source>
        <dbReference type="ARBA" id="ARBA00023239"/>
    </source>
</evidence>
<comment type="similarity">
    <text evidence="1 3">Belongs to the DapA family.</text>
</comment>
<protein>
    <submittedName>
        <fullName evidence="5">Dihydrodipicolinate synthase family protein</fullName>
    </submittedName>
</protein>
<reference evidence="5 6" key="1">
    <citation type="submission" date="2019-08" db="EMBL/GenBank/DDBJ databases">
        <title>Hyperibacter terrae gen. nov., sp. nov. and Hyperibacter viscosus sp. nov., two new members in the family Rhodospirillaceae isolated from the rhizosphere of Hypericum perforatum.</title>
        <authorList>
            <person name="Noviana Z."/>
        </authorList>
    </citation>
    <scope>NUCLEOTIDE SEQUENCE [LARGE SCALE GENOMIC DNA]</scope>
    <source>
        <strain evidence="5 6">R5913</strain>
    </source>
</reference>
<dbReference type="GO" id="GO:0005829">
    <property type="term" value="C:cytosol"/>
    <property type="evidence" value="ECO:0007669"/>
    <property type="project" value="TreeGrafter"/>
</dbReference>
<dbReference type="InterPro" id="IPR013785">
    <property type="entry name" value="Aldolase_TIM"/>
</dbReference>
<evidence type="ECO:0000313" key="6">
    <source>
        <dbReference type="Proteomes" id="UP000326202"/>
    </source>
</evidence>
<feature type="binding site" evidence="4">
    <location>
        <position position="209"/>
    </location>
    <ligand>
        <name>pyruvate</name>
        <dbReference type="ChEBI" id="CHEBI:15361"/>
    </ligand>
</feature>
<name>A0A5J6MQ19_9PROT</name>
<organism evidence="5 6">
    <name type="scientific">Hypericibacter terrae</name>
    <dbReference type="NCBI Taxonomy" id="2602015"/>
    <lineage>
        <taxon>Bacteria</taxon>
        <taxon>Pseudomonadati</taxon>
        <taxon>Pseudomonadota</taxon>
        <taxon>Alphaproteobacteria</taxon>
        <taxon>Rhodospirillales</taxon>
        <taxon>Dongiaceae</taxon>
        <taxon>Hypericibacter</taxon>
    </lineage>
</organism>
<dbReference type="PANTHER" id="PTHR12128">
    <property type="entry name" value="DIHYDRODIPICOLINATE SYNTHASE"/>
    <property type="match status" value="1"/>
</dbReference>
<dbReference type="Gene3D" id="3.20.20.70">
    <property type="entry name" value="Aldolase class I"/>
    <property type="match status" value="1"/>
</dbReference>
<sequence length="301" mass="32024">MKTRSGFFGNYPMVYALFDANGNLSRSAMRKQVASLLAHKVHGVAVLGLATEVNKLSLAERHTVMEWVAEDIGGRVPLAVTVAEVTAAGQSDFVKAAAGLGAKWVILQPPPVKGVPEIELIRFFGAVAEKSSLPLGIQNAPEYLGIGLSHGGIKALNKAHPNLSIVKLEATALSIAELMQEVDGAMDVFNGRAGVEMVDSMRAGAVGFIPGAETFDVTTRIFDLMASGKPDSMAEAERLYQSVLPLLVFLMESMGTFLIYGKQVLGHRLGIAETAPRAPSGAATRFGLETARRYAEMLGKL</sequence>
<dbReference type="EMBL" id="CP042906">
    <property type="protein sequence ID" value="QEX18755.1"/>
    <property type="molecule type" value="Genomic_DNA"/>
</dbReference>
<dbReference type="RefSeq" id="WP_151178881.1">
    <property type="nucleotide sequence ID" value="NZ_CP042906.1"/>
</dbReference>
<dbReference type="KEGG" id="htq:FRZ44_40650"/>
<dbReference type="Proteomes" id="UP000326202">
    <property type="component" value="Chromosome"/>
</dbReference>
<dbReference type="InterPro" id="IPR002220">
    <property type="entry name" value="DapA-like"/>
</dbReference>
<evidence type="ECO:0000256" key="4">
    <source>
        <dbReference type="PIRSR" id="PIRSR001365-2"/>
    </source>
</evidence>
<proteinExistence type="inferred from homology"/>
<dbReference type="Pfam" id="PF00701">
    <property type="entry name" value="DHDPS"/>
    <property type="match status" value="1"/>
</dbReference>
<dbReference type="CDD" id="cd00408">
    <property type="entry name" value="DHDPS-like"/>
    <property type="match status" value="1"/>
</dbReference>
<accession>A0A5J6MQ19</accession>
<dbReference type="PANTHER" id="PTHR12128:SF66">
    <property type="entry name" value="4-HYDROXY-2-OXOGLUTARATE ALDOLASE, MITOCHONDRIAL"/>
    <property type="match status" value="1"/>
</dbReference>
<dbReference type="PIRSF" id="PIRSF001365">
    <property type="entry name" value="DHDPS"/>
    <property type="match status" value="1"/>
</dbReference>
<keyword evidence="6" id="KW-1185">Reference proteome</keyword>
<gene>
    <name evidence="5" type="ORF">FRZ44_40650</name>
</gene>
<evidence type="ECO:0000313" key="5">
    <source>
        <dbReference type="EMBL" id="QEX18755.1"/>
    </source>
</evidence>
<keyword evidence="2 3" id="KW-0456">Lyase</keyword>